<evidence type="ECO:0000256" key="7">
    <source>
        <dbReference type="SAM" id="SignalP"/>
    </source>
</evidence>
<gene>
    <name evidence="9" type="ORF">SAMN05216410_3436</name>
</gene>
<evidence type="ECO:0000256" key="1">
    <source>
        <dbReference type="ARBA" id="ARBA00000971"/>
    </source>
</evidence>
<evidence type="ECO:0000313" key="10">
    <source>
        <dbReference type="Proteomes" id="UP000199039"/>
    </source>
</evidence>
<name>A0A1G6VH72_9MICO</name>
<dbReference type="Proteomes" id="UP000199039">
    <property type="component" value="Unassembled WGS sequence"/>
</dbReference>
<keyword evidence="4 5" id="KW-0413">Isomerase</keyword>
<organism evidence="9 10">
    <name type="scientific">Sanguibacter gelidistatuariae</name>
    <dbReference type="NCBI Taxonomy" id="1814289"/>
    <lineage>
        <taxon>Bacteria</taxon>
        <taxon>Bacillati</taxon>
        <taxon>Actinomycetota</taxon>
        <taxon>Actinomycetes</taxon>
        <taxon>Micrococcales</taxon>
        <taxon>Sanguibacteraceae</taxon>
        <taxon>Sanguibacter</taxon>
    </lineage>
</organism>
<reference evidence="9 10" key="1">
    <citation type="submission" date="2016-09" db="EMBL/GenBank/DDBJ databases">
        <authorList>
            <person name="Capua I."/>
            <person name="De Benedictis P."/>
            <person name="Joannis T."/>
            <person name="Lombin L.H."/>
            <person name="Cattoli G."/>
        </authorList>
    </citation>
    <scope>NUCLEOTIDE SEQUENCE [LARGE SCALE GENOMIC DNA]</scope>
    <source>
        <strain evidence="9 10">ISLP-3</strain>
    </source>
</reference>
<keyword evidence="3 5" id="KW-0697">Rotamase</keyword>
<sequence>MKNRTVRAITALTLGGALLLSACGADAQDSDATPSASESSTIAPPTAADIAALAAVTWSGEAGEKPTIGFTPPFAVTADVSRVFAEGTGDATGVDGIVWVRAVMINGTTGEEAPAAASSWDAPQMIDLSTAPEGHALLAVLKDKKVGTQALYAAPLPQDDGTSITALTALEIIATPPAISLSEGMPTATFDESGAPSITVQPGFSGPADLITQVLSEGDGPVVEAGQSVTVNYSGWLQSTGEKFDSSWDRGTTFDVSPVGSAAVIDGWNQGLVGQKVGSKVMLVIPPELGYGAQGKDPIPGDATLVFVVEIIAAK</sequence>
<dbReference type="PROSITE" id="PS51257">
    <property type="entry name" value="PROKAR_LIPOPROTEIN"/>
    <property type="match status" value="1"/>
</dbReference>
<dbReference type="Pfam" id="PF00254">
    <property type="entry name" value="FKBP_C"/>
    <property type="match status" value="1"/>
</dbReference>
<evidence type="ECO:0000313" key="9">
    <source>
        <dbReference type="EMBL" id="SDD52889.1"/>
    </source>
</evidence>
<dbReference type="AlphaFoldDB" id="A0A1G6VH72"/>
<dbReference type="EC" id="5.2.1.8" evidence="6"/>
<comment type="similarity">
    <text evidence="2 6">Belongs to the FKBP-type PPIase family.</text>
</comment>
<dbReference type="STRING" id="1814289.SAMN05216410_3436"/>
<feature type="signal peptide" evidence="7">
    <location>
        <begin position="1"/>
        <end position="27"/>
    </location>
</feature>
<dbReference type="RefSeq" id="WP_093185644.1">
    <property type="nucleotide sequence ID" value="NZ_FMYH01000008.1"/>
</dbReference>
<dbReference type="SUPFAM" id="SSF54534">
    <property type="entry name" value="FKBP-like"/>
    <property type="match status" value="1"/>
</dbReference>
<dbReference type="PANTHER" id="PTHR43811">
    <property type="entry name" value="FKBP-TYPE PEPTIDYL-PROLYL CIS-TRANS ISOMERASE FKPA"/>
    <property type="match status" value="1"/>
</dbReference>
<evidence type="ECO:0000259" key="8">
    <source>
        <dbReference type="PROSITE" id="PS50059"/>
    </source>
</evidence>
<accession>A0A1G6VH72</accession>
<feature type="domain" description="PPIase FKBP-type" evidence="8">
    <location>
        <begin position="226"/>
        <end position="315"/>
    </location>
</feature>
<keyword evidence="10" id="KW-1185">Reference proteome</keyword>
<dbReference type="PANTHER" id="PTHR43811:SF19">
    <property type="entry name" value="39 KDA FK506-BINDING NUCLEAR PROTEIN"/>
    <property type="match status" value="1"/>
</dbReference>
<keyword evidence="7" id="KW-0732">Signal</keyword>
<dbReference type="InterPro" id="IPR001179">
    <property type="entry name" value="PPIase_FKBP_dom"/>
</dbReference>
<evidence type="ECO:0000256" key="5">
    <source>
        <dbReference type="PROSITE-ProRule" id="PRU00277"/>
    </source>
</evidence>
<dbReference type="OrthoDB" id="25996at2"/>
<dbReference type="PROSITE" id="PS50059">
    <property type="entry name" value="FKBP_PPIASE"/>
    <property type="match status" value="1"/>
</dbReference>
<evidence type="ECO:0000256" key="6">
    <source>
        <dbReference type="RuleBase" id="RU003915"/>
    </source>
</evidence>
<dbReference type="Gene3D" id="3.10.50.40">
    <property type="match status" value="1"/>
</dbReference>
<dbReference type="GO" id="GO:0003755">
    <property type="term" value="F:peptidyl-prolyl cis-trans isomerase activity"/>
    <property type="evidence" value="ECO:0007669"/>
    <property type="project" value="UniProtKB-UniRule"/>
</dbReference>
<comment type="catalytic activity">
    <reaction evidence="1 5 6">
        <text>[protein]-peptidylproline (omega=180) = [protein]-peptidylproline (omega=0)</text>
        <dbReference type="Rhea" id="RHEA:16237"/>
        <dbReference type="Rhea" id="RHEA-COMP:10747"/>
        <dbReference type="Rhea" id="RHEA-COMP:10748"/>
        <dbReference type="ChEBI" id="CHEBI:83833"/>
        <dbReference type="ChEBI" id="CHEBI:83834"/>
        <dbReference type="EC" id="5.2.1.8"/>
    </reaction>
</comment>
<evidence type="ECO:0000256" key="4">
    <source>
        <dbReference type="ARBA" id="ARBA00023235"/>
    </source>
</evidence>
<dbReference type="EMBL" id="FMYH01000008">
    <property type="protein sequence ID" value="SDD52889.1"/>
    <property type="molecule type" value="Genomic_DNA"/>
</dbReference>
<dbReference type="InterPro" id="IPR046357">
    <property type="entry name" value="PPIase_dom_sf"/>
</dbReference>
<evidence type="ECO:0000256" key="2">
    <source>
        <dbReference type="ARBA" id="ARBA00006577"/>
    </source>
</evidence>
<protein>
    <recommendedName>
        <fullName evidence="6">Peptidyl-prolyl cis-trans isomerase</fullName>
        <ecNumber evidence="6">5.2.1.8</ecNumber>
    </recommendedName>
</protein>
<feature type="chain" id="PRO_5011545799" description="Peptidyl-prolyl cis-trans isomerase" evidence="7">
    <location>
        <begin position="28"/>
        <end position="315"/>
    </location>
</feature>
<proteinExistence type="inferred from homology"/>
<evidence type="ECO:0000256" key="3">
    <source>
        <dbReference type="ARBA" id="ARBA00023110"/>
    </source>
</evidence>